<dbReference type="InterPro" id="IPR044699">
    <property type="entry name" value="MAKR6"/>
</dbReference>
<reference evidence="2" key="2">
    <citation type="submission" date="2013-04" db="UniProtKB">
        <authorList>
            <consortium name="EnsemblPlants"/>
        </authorList>
    </citation>
    <scope>IDENTIFICATION</scope>
</reference>
<feature type="region of interest" description="Disordered" evidence="1">
    <location>
        <begin position="270"/>
        <end position="315"/>
    </location>
</feature>
<dbReference type="Gramene" id="OB03G11890.1">
    <property type="protein sequence ID" value="OB03G11890.1"/>
    <property type="gene ID" value="OB03G11890"/>
</dbReference>
<evidence type="ECO:0000256" key="1">
    <source>
        <dbReference type="SAM" id="MobiDB-lite"/>
    </source>
</evidence>
<protein>
    <submittedName>
        <fullName evidence="2">Uncharacterized protein</fullName>
    </submittedName>
</protein>
<dbReference type="eggNOG" id="ENOG502QPRB">
    <property type="taxonomic scope" value="Eukaryota"/>
</dbReference>
<dbReference type="Proteomes" id="UP000006038">
    <property type="component" value="Chromosome 3"/>
</dbReference>
<evidence type="ECO:0000313" key="2">
    <source>
        <dbReference type="EnsemblPlants" id="OB03G11890.1"/>
    </source>
</evidence>
<dbReference type="PANTHER" id="PTHR34576">
    <property type="entry name" value="MEMBRANE-ASSOCIATED KINASE REGULATOR 6-RELATED"/>
    <property type="match status" value="1"/>
</dbReference>
<sequence>MEKQHYHHPLLSIHDVIAATSSAKSSIGLLLPDPRGLSPVMTDDAILARKDGLVIRALEDSNHNAGKRKPFQSPLSHSNKKQSNKKTQNSDRNRREMAGVTWTFHRTVQGEDRRRPAPYICAVSSSLACTLTTQTTRTLMELGSLQHLGDSFSYRWLKYAAQAPSFKRLVDDDVGGSSRYFIDMDPADLFSMRWTGSDFDFDLPGGGGDGASPIPLLASASQIFHDGRLLPHELDYGGFEVQEDGDVVGESSAPRVADLLSEPLLSVSSPPFHSAQSTPASLSSSSSARSGASKNATTTMPPLLAGRRGGGGGASSPGKILLRYLRFLMPLYRKVRALPQRSPRTTKVSPASPASARASTSSIEWCHGIADTAVHDAILYCKKSSGQNI</sequence>
<accession>J3LJG3</accession>
<keyword evidence="3" id="KW-1185">Reference proteome</keyword>
<name>J3LJG3_ORYBR</name>
<feature type="compositionally biased region" description="Low complexity" evidence="1">
    <location>
        <begin position="270"/>
        <end position="306"/>
    </location>
</feature>
<organism evidence="2">
    <name type="scientific">Oryza brachyantha</name>
    <name type="common">malo sina</name>
    <dbReference type="NCBI Taxonomy" id="4533"/>
    <lineage>
        <taxon>Eukaryota</taxon>
        <taxon>Viridiplantae</taxon>
        <taxon>Streptophyta</taxon>
        <taxon>Embryophyta</taxon>
        <taxon>Tracheophyta</taxon>
        <taxon>Spermatophyta</taxon>
        <taxon>Magnoliopsida</taxon>
        <taxon>Liliopsida</taxon>
        <taxon>Poales</taxon>
        <taxon>Poaceae</taxon>
        <taxon>BOP clade</taxon>
        <taxon>Oryzoideae</taxon>
        <taxon>Oryzeae</taxon>
        <taxon>Oryzinae</taxon>
        <taxon>Oryza</taxon>
    </lineage>
</organism>
<dbReference type="PANTHER" id="PTHR34576:SF2">
    <property type="entry name" value="MEMBRANE-ASSOCIATED KINASE REGULATOR 6-RELATED"/>
    <property type="match status" value="1"/>
</dbReference>
<proteinExistence type="predicted"/>
<dbReference type="EnsemblPlants" id="OB03G11890.1">
    <property type="protein sequence ID" value="OB03G11890.1"/>
    <property type="gene ID" value="OB03G11890"/>
</dbReference>
<evidence type="ECO:0000313" key="3">
    <source>
        <dbReference type="Proteomes" id="UP000006038"/>
    </source>
</evidence>
<reference evidence="2" key="1">
    <citation type="journal article" date="2013" name="Nat. Commun.">
        <title>Whole-genome sequencing of Oryza brachyantha reveals mechanisms underlying Oryza genome evolution.</title>
        <authorList>
            <person name="Chen J."/>
            <person name="Huang Q."/>
            <person name="Gao D."/>
            <person name="Wang J."/>
            <person name="Lang Y."/>
            <person name="Liu T."/>
            <person name="Li B."/>
            <person name="Bai Z."/>
            <person name="Luis Goicoechea J."/>
            <person name="Liang C."/>
            <person name="Chen C."/>
            <person name="Zhang W."/>
            <person name="Sun S."/>
            <person name="Liao Y."/>
            <person name="Zhang X."/>
            <person name="Yang L."/>
            <person name="Song C."/>
            <person name="Wang M."/>
            <person name="Shi J."/>
            <person name="Liu G."/>
            <person name="Liu J."/>
            <person name="Zhou H."/>
            <person name="Zhou W."/>
            <person name="Yu Q."/>
            <person name="An N."/>
            <person name="Chen Y."/>
            <person name="Cai Q."/>
            <person name="Wang B."/>
            <person name="Liu B."/>
            <person name="Min J."/>
            <person name="Huang Y."/>
            <person name="Wu H."/>
            <person name="Li Z."/>
            <person name="Zhang Y."/>
            <person name="Yin Y."/>
            <person name="Song W."/>
            <person name="Jiang J."/>
            <person name="Jackson S.A."/>
            <person name="Wing R.A."/>
            <person name="Wang J."/>
            <person name="Chen M."/>
        </authorList>
    </citation>
    <scope>NUCLEOTIDE SEQUENCE [LARGE SCALE GENOMIC DNA]</scope>
    <source>
        <strain evidence="2">cv. IRGC 101232</strain>
    </source>
</reference>
<dbReference type="AlphaFoldDB" id="J3LJG3"/>
<dbReference type="HOGENOM" id="CLU_059828_0_0_1"/>
<feature type="region of interest" description="Disordered" evidence="1">
    <location>
        <begin position="60"/>
        <end position="96"/>
    </location>
</feature>